<protein>
    <submittedName>
        <fullName evidence="2">Neuropeptide receptor A35</fullName>
    </submittedName>
</protein>
<organism evidence="2 3">
    <name type="scientific">Operophtera brumata</name>
    <name type="common">Winter moth</name>
    <name type="synonym">Phalaena brumata</name>
    <dbReference type="NCBI Taxonomy" id="104452"/>
    <lineage>
        <taxon>Eukaryota</taxon>
        <taxon>Metazoa</taxon>
        <taxon>Ecdysozoa</taxon>
        <taxon>Arthropoda</taxon>
        <taxon>Hexapoda</taxon>
        <taxon>Insecta</taxon>
        <taxon>Pterygota</taxon>
        <taxon>Neoptera</taxon>
        <taxon>Endopterygota</taxon>
        <taxon>Lepidoptera</taxon>
        <taxon>Glossata</taxon>
        <taxon>Ditrysia</taxon>
        <taxon>Geometroidea</taxon>
        <taxon>Geometridae</taxon>
        <taxon>Larentiinae</taxon>
        <taxon>Operophtera</taxon>
    </lineage>
</organism>
<keyword evidence="1" id="KW-1133">Transmembrane helix</keyword>
<proteinExistence type="predicted"/>
<sequence length="77" mass="8577">MSVNETPTNSSLHGQVFQRPLNSSGWNDTELWIPPMDLAIFYHPDVLIIVLYVGVLTASLAANTLLIFISVRYQEGT</sequence>
<dbReference type="AlphaFoldDB" id="A0A0L7LKZ5"/>
<reference evidence="2 3" key="1">
    <citation type="journal article" date="2015" name="Genome Biol. Evol.">
        <title>The genome of winter moth (Operophtera brumata) provides a genomic perspective on sexual dimorphism and phenology.</title>
        <authorList>
            <person name="Derks M.F."/>
            <person name="Smit S."/>
            <person name="Salis L."/>
            <person name="Schijlen E."/>
            <person name="Bossers A."/>
            <person name="Mateman C."/>
            <person name="Pijl A.S."/>
            <person name="de Ridder D."/>
            <person name="Groenen M.A."/>
            <person name="Visser M.E."/>
            <person name="Megens H.J."/>
        </authorList>
    </citation>
    <scope>NUCLEOTIDE SEQUENCE [LARGE SCALE GENOMIC DNA]</scope>
    <source>
        <strain evidence="2">WM2013NL</strain>
        <tissue evidence="2">Head and thorax</tissue>
    </source>
</reference>
<keyword evidence="1" id="KW-0472">Membrane</keyword>
<evidence type="ECO:0000313" key="2">
    <source>
        <dbReference type="EMBL" id="KOB76100.1"/>
    </source>
</evidence>
<keyword evidence="2" id="KW-0675">Receptor</keyword>
<dbReference type="EMBL" id="JTDY01000721">
    <property type="protein sequence ID" value="KOB76100.1"/>
    <property type="molecule type" value="Genomic_DNA"/>
</dbReference>
<keyword evidence="3" id="KW-1185">Reference proteome</keyword>
<name>A0A0L7LKZ5_OPEBR</name>
<evidence type="ECO:0000256" key="1">
    <source>
        <dbReference type="SAM" id="Phobius"/>
    </source>
</evidence>
<comment type="caution">
    <text evidence="2">The sequence shown here is derived from an EMBL/GenBank/DDBJ whole genome shotgun (WGS) entry which is preliminary data.</text>
</comment>
<dbReference type="Proteomes" id="UP000037510">
    <property type="component" value="Unassembled WGS sequence"/>
</dbReference>
<gene>
    <name evidence="2" type="ORF">OBRU01_04360</name>
</gene>
<evidence type="ECO:0000313" key="3">
    <source>
        <dbReference type="Proteomes" id="UP000037510"/>
    </source>
</evidence>
<accession>A0A0L7LKZ5</accession>
<keyword evidence="1" id="KW-0812">Transmembrane</keyword>
<feature type="transmembrane region" description="Helical" evidence="1">
    <location>
        <begin position="46"/>
        <end position="71"/>
    </location>
</feature>